<protein>
    <submittedName>
        <fullName evidence="3">Uncharacterized protein</fullName>
    </submittedName>
</protein>
<sequence length="50" mass="5296">MDHGYRPPPSSAPANSAKAATPLSSLAIVGVFVRGCGATTKKRKKERRKT</sequence>
<dbReference type="Proteomes" id="UP001187192">
    <property type="component" value="Unassembled WGS sequence"/>
</dbReference>
<dbReference type="AlphaFoldDB" id="A0AA88A7J2"/>
<evidence type="ECO:0000256" key="1">
    <source>
        <dbReference type="SAM" id="MobiDB-lite"/>
    </source>
</evidence>
<reference evidence="3" key="1">
    <citation type="submission" date="2023-07" db="EMBL/GenBank/DDBJ databases">
        <title>draft genome sequence of fig (Ficus carica).</title>
        <authorList>
            <person name="Takahashi T."/>
            <person name="Nishimura K."/>
        </authorList>
    </citation>
    <scope>NUCLEOTIDE SEQUENCE</scope>
</reference>
<feature type="region of interest" description="Disordered" evidence="1">
    <location>
        <begin position="1"/>
        <end position="20"/>
    </location>
</feature>
<evidence type="ECO:0000256" key="2">
    <source>
        <dbReference type="SAM" id="Phobius"/>
    </source>
</evidence>
<keyword evidence="4" id="KW-1185">Reference proteome</keyword>
<dbReference type="Gramene" id="FCD_00020551-RA">
    <property type="protein sequence ID" value="FCD_00020551-RA:cds"/>
    <property type="gene ID" value="FCD_00020551"/>
</dbReference>
<feature type="compositionally biased region" description="Pro residues" evidence="1">
    <location>
        <begin position="1"/>
        <end position="11"/>
    </location>
</feature>
<keyword evidence="2" id="KW-1133">Transmembrane helix</keyword>
<evidence type="ECO:0000313" key="3">
    <source>
        <dbReference type="EMBL" id="GMN47135.1"/>
    </source>
</evidence>
<dbReference type="EMBL" id="BTGU01000024">
    <property type="protein sequence ID" value="GMN47135.1"/>
    <property type="molecule type" value="Genomic_DNA"/>
</dbReference>
<feature type="transmembrane region" description="Helical" evidence="2">
    <location>
        <begin position="20"/>
        <end position="40"/>
    </location>
</feature>
<organism evidence="3 4">
    <name type="scientific">Ficus carica</name>
    <name type="common">Common fig</name>
    <dbReference type="NCBI Taxonomy" id="3494"/>
    <lineage>
        <taxon>Eukaryota</taxon>
        <taxon>Viridiplantae</taxon>
        <taxon>Streptophyta</taxon>
        <taxon>Embryophyta</taxon>
        <taxon>Tracheophyta</taxon>
        <taxon>Spermatophyta</taxon>
        <taxon>Magnoliopsida</taxon>
        <taxon>eudicotyledons</taxon>
        <taxon>Gunneridae</taxon>
        <taxon>Pentapetalae</taxon>
        <taxon>rosids</taxon>
        <taxon>fabids</taxon>
        <taxon>Rosales</taxon>
        <taxon>Moraceae</taxon>
        <taxon>Ficeae</taxon>
        <taxon>Ficus</taxon>
    </lineage>
</organism>
<accession>A0AA88A7J2</accession>
<keyword evidence="2" id="KW-0472">Membrane</keyword>
<name>A0AA88A7J2_FICCA</name>
<comment type="caution">
    <text evidence="3">The sequence shown here is derived from an EMBL/GenBank/DDBJ whole genome shotgun (WGS) entry which is preliminary data.</text>
</comment>
<gene>
    <name evidence="3" type="ORF">TIFTF001_016311</name>
</gene>
<keyword evidence="2" id="KW-0812">Transmembrane</keyword>
<proteinExistence type="predicted"/>
<evidence type="ECO:0000313" key="4">
    <source>
        <dbReference type="Proteomes" id="UP001187192"/>
    </source>
</evidence>